<gene>
    <name evidence="2" type="ORF">I551_3614</name>
</gene>
<dbReference type="EMBL" id="JAOL01000114">
    <property type="protein sequence ID" value="EUA89967.1"/>
    <property type="molecule type" value="Genomic_DNA"/>
</dbReference>
<feature type="region of interest" description="Disordered" evidence="1">
    <location>
        <begin position="1"/>
        <end position="39"/>
    </location>
</feature>
<sequence>MQPGHVVAGGVSGGEFGDDLLEGERTGVDDFRLNRTVSE</sequence>
<proteinExistence type="predicted"/>
<reference evidence="2 3" key="1">
    <citation type="submission" date="2014-01" db="EMBL/GenBank/DDBJ databases">
        <authorList>
            <person name="Dobos K."/>
            <person name="Lenaerts A."/>
            <person name="Ordway D."/>
            <person name="DeGroote M.A."/>
            <person name="Parker T."/>
            <person name="Sizemore C."/>
            <person name="Tallon L.J."/>
            <person name="Sadzewicz L.K."/>
            <person name="Sengamalay N."/>
            <person name="Fraser C.M."/>
            <person name="Hine E."/>
            <person name="Shefchek K.A."/>
            <person name="Das S.P."/>
            <person name="Tettelin H."/>
        </authorList>
    </citation>
    <scope>NUCLEOTIDE SEQUENCE [LARGE SCALE GENOMIC DNA]</scope>
    <source>
        <strain evidence="2 3">Harvey</strain>
    </source>
</reference>
<comment type="caution">
    <text evidence="2">The sequence shown here is derived from an EMBL/GenBank/DDBJ whole genome shotgun (WGS) entry which is preliminary data.</text>
</comment>
<accession>A0ABP3AIN8</accession>
<organism evidence="2 3">
    <name type="scientific">Mycobacterium ulcerans str. Harvey</name>
    <dbReference type="NCBI Taxonomy" id="1299332"/>
    <lineage>
        <taxon>Bacteria</taxon>
        <taxon>Bacillati</taxon>
        <taxon>Actinomycetota</taxon>
        <taxon>Actinomycetes</taxon>
        <taxon>Mycobacteriales</taxon>
        <taxon>Mycobacteriaceae</taxon>
        <taxon>Mycobacterium</taxon>
        <taxon>Mycobacterium ulcerans group</taxon>
    </lineage>
</organism>
<name>A0ABP3AIN8_MYCUL</name>
<evidence type="ECO:0000313" key="3">
    <source>
        <dbReference type="Proteomes" id="UP000020681"/>
    </source>
</evidence>
<dbReference type="Proteomes" id="UP000020681">
    <property type="component" value="Unassembled WGS sequence"/>
</dbReference>
<evidence type="ECO:0000313" key="2">
    <source>
        <dbReference type="EMBL" id="EUA89967.1"/>
    </source>
</evidence>
<evidence type="ECO:0000256" key="1">
    <source>
        <dbReference type="SAM" id="MobiDB-lite"/>
    </source>
</evidence>
<keyword evidence="3" id="KW-1185">Reference proteome</keyword>
<protein>
    <submittedName>
        <fullName evidence="2">Uncharacterized protein</fullName>
    </submittedName>
</protein>
<feature type="compositionally biased region" description="Basic and acidic residues" evidence="1">
    <location>
        <begin position="22"/>
        <end position="39"/>
    </location>
</feature>